<dbReference type="GO" id="GO:0016020">
    <property type="term" value="C:membrane"/>
    <property type="evidence" value="ECO:0007669"/>
    <property type="project" value="UniProtKB-SubCell"/>
</dbReference>
<feature type="transmembrane region" description="Helical" evidence="9">
    <location>
        <begin position="185"/>
        <end position="207"/>
    </location>
</feature>
<dbReference type="HOGENOM" id="CLU_001265_30_3_1"/>
<gene>
    <name evidence="11" type="ORF">HMPREF1541_10143</name>
</gene>
<dbReference type="PANTHER" id="PTHR48022">
    <property type="entry name" value="PLASTIDIC GLUCOSE TRANSPORTER 4"/>
    <property type="match status" value="1"/>
</dbReference>
<evidence type="ECO:0000256" key="6">
    <source>
        <dbReference type="ARBA" id="ARBA00023136"/>
    </source>
</evidence>
<dbReference type="InParanoid" id="W2S8X8"/>
<dbReference type="InterPro" id="IPR036259">
    <property type="entry name" value="MFS_trans_sf"/>
</dbReference>
<dbReference type="GeneID" id="19977482"/>
<comment type="similarity">
    <text evidence="2 7">Belongs to the major facilitator superfamily. Sugar transporter (TC 2.A.1.1) family.</text>
</comment>
<dbReference type="RefSeq" id="XP_008713036.1">
    <property type="nucleotide sequence ID" value="XM_008714814.1"/>
</dbReference>
<name>W2S8X8_CYPE1</name>
<feature type="transmembrane region" description="Helical" evidence="9">
    <location>
        <begin position="96"/>
        <end position="117"/>
    </location>
</feature>
<evidence type="ECO:0000256" key="9">
    <source>
        <dbReference type="SAM" id="Phobius"/>
    </source>
</evidence>
<evidence type="ECO:0000256" key="7">
    <source>
        <dbReference type="RuleBase" id="RU003346"/>
    </source>
</evidence>
<dbReference type="Proteomes" id="UP000030752">
    <property type="component" value="Unassembled WGS sequence"/>
</dbReference>
<reference evidence="11 12" key="1">
    <citation type="submission" date="2013-03" db="EMBL/GenBank/DDBJ databases">
        <title>The Genome Sequence of Phialophora europaea CBS 101466.</title>
        <authorList>
            <consortium name="The Broad Institute Genomics Platform"/>
            <person name="Cuomo C."/>
            <person name="de Hoog S."/>
            <person name="Gorbushina A."/>
            <person name="Walker B."/>
            <person name="Young S.K."/>
            <person name="Zeng Q."/>
            <person name="Gargeya S."/>
            <person name="Fitzgerald M."/>
            <person name="Haas B."/>
            <person name="Abouelleil A."/>
            <person name="Allen A.W."/>
            <person name="Alvarado L."/>
            <person name="Arachchi H.M."/>
            <person name="Berlin A.M."/>
            <person name="Chapman S.B."/>
            <person name="Gainer-Dewar J."/>
            <person name="Goldberg J."/>
            <person name="Griggs A."/>
            <person name="Gujja S."/>
            <person name="Hansen M."/>
            <person name="Howarth C."/>
            <person name="Imamovic A."/>
            <person name="Ireland A."/>
            <person name="Larimer J."/>
            <person name="McCowan C."/>
            <person name="Murphy C."/>
            <person name="Pearson M."/>
            <person name="Poon T.W."/>
            <person name="Priest M."/>
            <person name="Roberts A."/>
            <person name="Saif S."/>
            <person name="Shea T."/>
            <person name="Sisk P."/>
            <person name="Sykes S."/>
            <person name="Wortman J."/>
            <person name="Nusbaum C."/>
            <person name="Birren B."/>
        </authorList>
    </citation>
    <scope>NUCLEOTIDE SEQUENCE [LARGE SCALE GENOMIC DNA]</scope>
    <source>
        <strain evidence="11 12">CBS 101466</strain>
    </source>
</reference>
<dbReference type="OrthoDB" id="6612291at2759"/>
<evidence type="ECO:0000256" key="8">
    <source>
        <dbReference type="SAM" id="MobiDB-lite"/>
    </source>
</evidence>
<dbReference type="GO" id="GO:0005351">
    <property type="term" value="F:carbohydrate:proton symporter activity"/>
    <property type="evidence" value="ECO:0007669"/>
    <property type="project" value="TreeGrafter"/>
</dbReference>
<accession>W2S8X8</accession>
<dbReference type="InterPro" id="IPR050360">
    <property type="entry name" value="MFS_Sugar_Transporters"/>
</dbReference>
<feature type="transmembrane region" description="Helical" evidence="9">
    <location>
        <begin position="71"/>
        <end position="89"/>
    </location>
</feature>
<feature type="transmembrane region" description="Helical" evidence="9">
    <location>
        <begin position="154"/>
        <end position="173"/>
    </location>
</feature>
<dbReference type="eggNOG" id="KOG0254">
    <property type="taxonomic scope" value="Eukaryota"/>
</dbReference>
<dbReference type="Pfam" id="PF00083">
    <property type="entry name" value="Sugar_tr"/>
    <property type="match status" value="1"/>
</dbReference>
<dbReference type="InterPro" id="IPR003663">
    <property type="entry name" value="Sugar/inositol_transpt"/>
</dbReference>
<keyword evidence="12" id="KW-1185">Reference proteome</keyword>
<dbReference type="Gene3D" id="1.20.1250.20">
    <property type="entry name" value="MFS general substrate transporter like domains"/>
    <property type="match status" value="1"/>
</dbReference>
<keyword evidence="6 9" id="KW-0472">Membrane</keyword>
<dbReference type="PANTHER" id="PTHR48022:SF45">
    <property type="entry name" value="MAJOR FACILITATOR SUPERFAMILY (MFS) PROFILE DOMAIN-CONTAINING PROTEIN-RELATED"/>
    <property type="match status" value="1"/>
</dbReference>
<organism evidence="11 12">
    <name type="scientific">Cyphellophora europaea (strain CBS 101466)</name>
    <name type="common">Phialophora europaea</name>
    <dbReference type="NCBI Taxonomy" id="1220924"/>
    <lineage>
        <taxon>Eukaryota</taxon>
        <taxon>Fungi</taxon>
        <taxon>Dikarya</taxon>
        <taxon>Ascomycota</taxon>
        <taxon>Pezizomycotina</taxon>
        <taxon>Eurotiomycetes</taxon>
        <taxon>Chaetothyriomycetidae</taxon>
        <taxon>Chaetothyriales</taxon>
        <taxon>Cyphellophoraceae</taxon>
        <taxon>Cyphellophora</taxon>
    </lineage>
</organism>
<dbReference type="InterPro" id="IPR005828">
    <property type="entry name" value="MFS_sugar_transport-like"/>
</dbReference>
<evidence type="ECO:0000256" key="1">
    <source>
        <dbReference type="ARBA" id="ARBA00004141"/>
    </source>
</evidence>
<dbReference type="EMBL" id="KB822714">
    <property type="protein sequence ID" value="ETN44473.1"/>
    <property type="molecule type" value="Genomic_DNA"/>
</dbReference>
<dbReference type="NCBIfam" id="TIGR00879">
    <property type="entry name" value="SP"/>
    <property type="match status" value="1"/>
</dbReference>
<evidence type="ECO:0000256" key="3">
    <source>
        <dbReference type="ARBA" id="ARBA00022448"/>
    </source>
</evidence>
<evidence type="ECO:0000256" key="4">
    <source>
        <dbReference type="ARBA" id="ARBA00022692"/>
    </source>
</evidence>
<feature type="domain" description="Major facilitator superfamily (MFS) profile" evidence="10">
    <location>
        <begin position="16"/>
        <end position="457"/>
    </location>
</feature>
<evidence type="ECO:0000259" key="10">
    <source>
        <dbReference type="PROSITE" id="PS50850"/>
    </source>
</evidence>
<dbReference type="PROSITE" id="PS50850">
    <property type="entry name" value="MFS"/>
    <property type="match status" value="1"/>
</dbReference>
<feature type="transmembrane region" description="Helical" evidence="9">
    <location>
        <begin position="123"/>
        <end position="142"/>
    </location>
</feature>
<feature type="transmembrane region" description="Helical" evidence="9">
    <location>
        <begin position="337"/>
        <end position="357"/>
    </location>
</feature>
<keyword evidence="3 7" id="KW-0813">Transport</keyword>
<dbReference type="SUPFAM" id="SSF103473">
    <property type="entry name" value="MFS general substrate transporter"/>
    <property type="match status" value="1"/>
</dbReference>
<feature type="compositionally biased region" description="Basic and acidic residues" evidence="8">
    <location>
        <begin position="510"/>
        <end position="522"/>
    </location>
</feature>
<proteinExistence type="inferred from homology"/>
<feature type="transmembrane region" description="Helical" evidence="9">
    <location>
        <begin position="432"/>
        <end position="453"/>
    </location>
</feature>
<evidence type="ECO:0000313" key="12">
    <source>
        <dbReference type="Proteomes" id="UP000030752"/>
    </source>
</evidence>
<dbReference type="AlphaFoldDB" id="W2S8X8"/>
<feature type="transmembrane region" description="Helical" evidence="9">
    <location>
        <begin position="267"/>
        <end position="290"/>
    </location>
</feature>
<evidence type="ECO:0000313" key="11">
    <source>
        <dbReference type="EMBL" id="ETN44473.1"/>
    </source>
</evidence>
<sequence length="522" mass="57384">MKLYWGLRGPRLHAAIWAEACVLVSIFGYNQAAAGGVLTTRSFNDQFPQMDVINNEGERKRYNSTVQGTVIALYTLMGVFGALACTFFGDTVGRRWTLWISCLFNAIGALLMCTAFSFGQFIVSRLVLGFGTGGVIATTSVWQSELSKASSRGSHVSAFGIFCGIGLALALWIDFATSYSSSSFAWRFPLAVPMLFSAIAMPTIFTLPESPRWLMKKGRSNEAGEILQLLHQDPGIVEKELQDIRISLDVSGGTDLRSLFTMGEQRVLHRALIGCIAQMMLQMTGINSVTYYASSLYASELGFGVKTAEALAAASQFCIILGSSICSFTVDRYGRRTLMLGSAASMSACFAFLAGLVSHPSNKSVLKTAVFFVYLYQTVYTLGFLGIPFLYASEIAPAKQRAAICGISTAVSWLFNFLVAEVTPIAFTDIGWRYFIVYCVLNAAWVPIIYFFFPETKGRALEEIDEIFIASKSIFDPVRMARTQPTDLVDFVSPRTEKQGPSESNNSIGRDIEHIEQREEPD</sequence>
<protein>
    <recommendedName>
        <fullName evidence="10">Major facilitator superfamily (MFS) profile domain-containing protein</fullName>
    </recommendedName>
</protein>
<keyword evidence="5 9" id="KW-1133">Transmembrane helix</keyword>
<feature type="transmembrane region" description="Helical" evidence="9">
    <location>
        <begin position="369"/>
        <end position="390"/>
    </location>
</feature>
<dbReference type="InterPro" id="IPR020846">
    <property type="entry name" value="MFS_dom"/>
</dbReference>
<dbReference type="VEuPathDB" id="FungiDB:HMPREF1541_10143"/>
<feature type="transmembrane region" description="Helical" evidence="9">
    <location>
        <begin position="12"/>
        <end position="29"/>
    </location>
</feature>
<keyword evidence="4 9" id="KW-0812">Transmembrane</keyword>
<evidence type="ECO:0000256" key="5">
    <source>
        <dbReference type="ARBA" id="ARBA00022989"/>
    </source>
</evidence>
<feature type="region of interest" description="Disordered" evidence="8">
    <location>
        <begin position="492"/>
        <end position="522"/>
    </location>
</feature>
<feature type="transmembrane region" description="Helical" evidence="9">
    <location>
        <begin position="310"/>
        <end position="330"/>
    </location>
</feature>
<comment type="subcellular location">
    <subcellularLocation>
        <location evidence="1">Membrane</location>
        <topology evidence="1">Multi-pass membrane protein</topology>
    </subcellularLocation>
</comment>
<feature type="transmembrane region" description="Helical" evidence="9">
    <location>
        <begin position="402"/>
        <end position="420"/>
    </location>
</feature>
<evidence type="ECO:0000256" key="2">
    <source>
        <dbReference type="ARBA" id="ARBA00010992"/>
    </source>
</evidence>